<sequence length="287" mass="33801">MSTSNILSKQLRELFKEVFIENCSIEESSMTIEESNTIEEIDDSEVLENLKDIITNLLSFKRDFKNADSAELVKKTSQFESMLQKLEAEVRRHISVEHQLKLHIETNQTHTEDLENENYKHLNEIKDLQEKVKSFAKIKNDKKNLKILTEKVAKLEEDLKKKDFLTKKLENEVVELRAAINSPHFEPEKLLFNKIRGKREDDYEDIKQKFEEKSMGLQKIQKIIQEKSVRNNRERNKIIRKSVNESDMIRNKIFDIKLASKIINKTHIRSTSEQVRAKSVGRRPPSH</sequence>
<comment type="caution">
    <text evidence="2">The sequence shown here is derived from an EMBL/GenBank/DDBJ whole genome shotgun (WGS) entry which is preliminary data.</text>
</comment>
<gene>
    <name evidence="2" type="ORF">SteCoe_11204</name>
</gene>
<dbReference type="Proteomes" id="UP000187209">
    <property type="component" value="Unassembled WGS sequence"/>
</dbReference>
<keyword evidence="3" id="KW-1185">Reference proteome</keyword>
<feature type="coiled-coil region" evidence="1">
    <location>
        <begin position="69"/>
        <end position="172"/>
    </location>
</feature>
<evidence type="ECO:0000313" key="3">
    <source>
        <dbReference type="Proteomes" id="UP000187209"/>
    </source>
</evidence>
<dbReference type="OrthoDB" id="301299at2759"/>
<keyword evidence="1" id="KW-0175">Coiled coil</keyword>
<evidence type="ECO:0000313" key="2">
    <source>
        <dbReference type="EMBL" id="OMJ87130.1"/>
    </source>
</evidence>
<dbReference type="EMBL" id="MPUH01000185">
    <property type="protein sequence ID" value="OMJ87130.1"/>
    <property type="molecule type" value="Genomic_DNA"/>
</dbReference>
<evidence type="ECO:0000256" key="1">
    <source>
        <dbReference type="SAM" id="Coils"/>
    </source>
</evidence>
<proteinExistence type="predicted"/>
<accession>A0A1R2CDU0</accession>
<dbReference type="AlphaFoldDB" id="A0A1R2CDU0"/>
<name>A0A1R2CDU0_9CILI</name>
<organism evidence="2 3">
    <name type="scientific">Stentor coeruleus</name>
    <dbReference type="NCBI Taxonomy" id="5963"/>
    <lineage>
        <taxon>Eukaryota</taxon>
        <taxon>Sar</taxon>
        <taxon>Alveolata</taxon>
        <taxon>Ciliophora</taxon>
        <taxon>Postciliodesmatophora</taxon>
        <taxon>Heterotrichea</taxon>
        <taxon>Heterotrichida</taxon>
        <taxon>Stentoridae</taxon>
        <taxon>Stentor</taxon>
    </lineage>
</organism>
<protein>
    <submittedName>
        <fullName evidence="2">Uncharacterized protein</fullName>
    </submittedName>
</protein>
<reference evidence="2 3" key="1">
    <citation type="submission" date="2016-11" db="EMBL/GenBank/DDBJ databases">
        <title>The macronuclear genome of Stentor coeruleus: a giant cell with tiny introns.</title>
        <authorList>
            <person name="Slabodnick M."/>
            <person name="Ruby J.G."/>
            <person name="Reiff S.B."/>
            <person name="Swart E.C."/>
            <person name="Gosai S."/>
            <person name="Prabakaran S."/>
            <person name="Witkowska E."/>
            <person name="Larue G.E."/>
            <person name="Fisher S."/>
            <person name="Freeman R.M."/>
            <person name="Gunawardena J."/>
            <person name="Chu W."/>
            <person name="Stover N.A."/>
            <person name="Gregory B.D."/>
            <person name="Nowacki M."/>
            <person name="Derisi J."/>
            <person name="Roy S.W."/>
            <person name="Marshall W.F."/>
            <person name="Sood P."/>
        </authorList>
    </citation>
    <scope>NUCLEOTIDE SEQUENCE [LARGE SCALE GENOMIC DNA]</scope>
    <source>
        <strain evidence="2">WM001</strain>
    </source>
</reference>